<dbReference type="EMBL" id="MU277222">
    <property type="protein sequence ID" value="KAI0059978.1"/>
    <property type="molecule type" value="Genomic_DNA"/>
</dbReference>
<gene>
    <name evidence="1" type="ORF">BV25DRAFT_1808303</name>
</gene>
<evidence type="ECO:0000313" key="1">
    <source>
        <dbReference type="EMBL" id="KAI0059978.1"/>
    </source>
</evidence>
<accession>A0ACB8SVU3</accession>
<dbReference type="Proteomes" id="UP000814140">
    <property type="component" value="Unassembled WGS sequence"/>
</dbReference>
<reference evidence="1" key="1">
    <citation type="submission" date="2021-03" db="EMBL/GenBank/DDBJ databases">
        <authorList>
            <consortium name="DOE Joint Genome Institute"/>
            <person name="Ahrendt S."/>
            <person name="Looney B.P."/>
            <person name="Miyauchi S."/>
            <person name="Morin E."/>
            <person name="Drula E."/>
            <person name="Courty P.E."/>
            <person name="Chicoki N."/>
            <person name="Fauchery L."/>
            <person name="Kohler A."/>
            <person name="Kuo A."/>
            <person name="Labutti K."/>
            <person name="Pangilinan J."/>
            <person name="Lipzen A."/>
            <person name="Riley R."/>
            <person name="Andreopoulos W."/>
            <person name="He G."/>
            <person name="Johnson J."/>
            <person name="Barry K.W."/>
            <person name="Grigoriev I.V."/>
            <person name="Nagy L."/>
            <person name="Hibbett D."/>
            <person name="Henrissat B."/>
            <person name="Matheny P.B."/>
            <person name="Labbe J."/>
            <person name="Martin F."/>
        </authorList>
    </citation>
    <scope>NUCLEOTIDE SEQUENCE</scope>
    <source>
        <strain evidence="1">HHB10654</strain>
    </source>
</reference>
<keyword evidence="2" id="KW-1185">Reference proteome</keyword>
<protein>
    <submittedName>
        <fullName evidence="1">Uncharacterized protein</fullName>
    </submittedName>
</protein>
<organism evidence="1 2">
    <name type="scientific">Artomyces pyxidatus</name>
    <dbReference type="NCBI Taxonomy" id="48021"/>
    <lineage>
        <taxon>Eukaryota</taxon>
        <taxon>Fungi</taxon>
        <taxon>Dikarya</taxon>
        <taxon>Basidiomycota</taxon>
        <taxon>Agaricomycotina</taxon>
        <taxon>Agaricomycetes</taxon>
        <taxon>Russulales</taxon>
        <taxon>Auriscalpiaceae</taxon>
        <taxon>Artomyces</taxon>
    </lineage>
</organism>
<proteinExistence type="predicted"/>
<sequence length="426" mass="46966">MATRRTRSSRVLHQSPAFYACYLLKSIRTPRATATYIGSTPSPPRRIRQHNGEISQGAWKTKHNRPWVMQMIVYGFPSKLAALQFEWAWQHPHISRHLRDDEGKSLFSGEKRYIKTNIQVVQTMIACRPYNTWPLHVKLFTSEAVKIWGNVAKEPRTPPPPQGFTMKTELEGVDGKSGLPGSGRTGPIDISDESFTSVHLAKHTALLGSRKQLQCAVCHSDVHTYSTDSLSAALCPSSGCTAVSHLSCLSGHFLSGSTAETTLVPRGGECPVCRTYVLWGDVIKGCYRRHSGKAVLSDPEDTDGDEEGGDCEGEDELVVSANEDELVDQTTSKSPAPTRKAAKRLRVRADSVDVVPNAAKESPPKGASHRSRYSSFISHSVTQLQLLPREGGELRPKNQAPPRRGNDHITQQLPSILHHPERSSLT</sequence>
<reference evidence="1" key="2">
    <citation type="journal article" date="2022" name="New Phytol.">
        <title>Evolutionary transition to the ectomycorrhizal habit in the genomes of a hyperdiverse lineage of mushroom-forming fungi.</title>
        <authorList>
            <person name="Looney B."/>
            <person name="Miyauchi S."/>
            <person name="Morin E."/>
            <person name="Drula E."/>
            <person name="Courty P.E."/>
            <person name="Kohler A."/>
            <person name="Kuo A."/>
            <person name="LaButti K."/>
            <person name="Pangilinan J."/>
            <person name="Lipzen A."/>
            <person name="Riley R."/>
            <person name="Andreopoulos W."/>
            <person name="He G."/>
            <person name="Johnson J."/>
            <person name="Nolan M."/>
            <person name="Tritt A."/>
            <person name="Barry K.W."/>
            <person name="Grigoriev I.V."/>
            <person name="Nagy L.G."/>
            <person name="Hibbett D."/>
            <person name="Henrissat B."/>
            <person name="Matheny P.B."/>
            <person name="Labbe J."/>
            <person name="Martin F.M."/>
        </authorList>
    </citation>
    <scope>NUCLEOTIDE SEQUENCE</scope>
    <source>
        <strain evidence="1">HHB10654</strain>
    </source>
</reference>
<name>A0ACB8SVU3_9AGAM</name>
<comment type="caution">
    <text evidence="1">The sequence shown here is derived from an EMBL/GenBank/DDBJ whole genome shotgun (WGS) entry which is preliminary data.</text>
</comment>
<evidence type="ECO:0000313" key="2">
    <source>
        <dbReference type="Proteomes" id="UP000814140"/>
    </source>
</evidence>